<dbReference type="InterPro" id="IPR007527">
    <property type="entry name" value="Znf_SWIM"/>
</dbReference>
<dbReference type="InterPro" id="IPR006564">
    <property type="entry name" value="Znf_PMZ"/>
</dbReference>
<feature type="compositionally biased region" description="Polar residues" evidence="4">
    <location>
        <begin position="630"/>
        <end position="640"/>
    </location>
</feature>
<dbReference type="GO" id="GO:0008270">
    <property type="term" value="F:zinc ion binding"/>
    <property type="evidence" value="ECO:0007669"/>
    <property type="project" value="UniProtKB-KW"/>
</dbReference>
<keyword evidence="8" id="KW-1185">Reference proteome</keyword>
<feature type="domain" description="CCHC-type" evidence="5">
    <location>
        <begin position="614"/>
        <end position="630"/>
    </location>
</feature>
<dbReference type="Gene3D" id="4.10.60.10">
    <property type="entry name" value="Zinc finger, CCHC-type"/>
    <property type="match status" value="1"/>
</dbReference>
<organism evidence="7 8">
    <name type="scientific">Perilla frutescens var. hirtella</name>
    <name type="common">Perilla citriodora</name>
    <name type="synonym">Perilla setoyensis</name>
    <dbReference type="NCBI Taxonomy" id="608512"/>
    <lineage>
        <taxon>Eukaryota</taxon>
        <taxon>Viridiplantae</taxon>
        <taxon>Streptophyta</taxon>
        <taxon>Embryophyta</taxon>
        <taxon>Tracheophyta</taxon>
        <taxon>Spermatophyta</taxon>
        <taxon>Magnoliopsida</taxon>
        <taxon>eudicotyledons</taxon>
        <taxon>Gunneridae</taxon>
        <taxon>Pentapetalae</taxon>
        <taxon>asterids</taxon>
        <taxon>lamiids</taxon>
        <taxon>Lamiales</taxon>
        <taxon>Lamiaceae</taxon>
        <taxon>Nepetoideae</taxon>
        <taxon>Elsholtzieae</taxon>
        <taxon>Perilla</taxon>
    </lineage>
</organism>
<proteinExistence type="predicted"/>
<evidence type="ECO:0000259" key="6">
    <source>
        <dbReference type="SMART" id="SM00575"/>
    </source>
</evidence>
<dbReference type="SMART" id="SM00343">
    <property type="entry name" value="ZnF_C2HC"/>
    <property type="match status" value="2"/>
</dbReference>
<name>A0AAD4IP03_PERFH</name>
<reference evidence="7 8" key="1">
    <citation type="journal article" date="2021" name="Nat. Commun.">
        <title>Incipient diploidization of the medicinal plant Perilla within 10,000 years.</title>
        <authorList>
            <person name="Zhang Y."/>
            <person name="Shen Q."/>
            <person name="Leng L."/>
            <person name="Zhang D."/>
            <person name="Chen S."/>
            <person name="Shi Y."/>
            <person name="Ning Z."/>
            <person name="Chen S."/>
        </authorList>
    </citation>
    <scope>NUCLEOTIDE SEQUENCE [LARGE SCALE GENOMIC DNA]</scope>
    <source>
        <strain evidence="8">cv. PC099</strain>
    </source>
</reference>
<gene>
    <name evidence="7" type="ORF">C2S53_002673</name>
</gene>
<evidence type="ECO:0000256" key="4">
    <source>
        <dbReference type="SAM" id="MobiDB-lite"/>
    </source>
</evidence>
<sequence>MSRLYTLLRNQFCKLQHGGSHNFSSEDVAPNVEAPNVEFHPLGHWSIPVAHVDDALAVVHEDPSLTDIYAIAVGKTFLEKKDLVIAVGKWHMQRQVEYTVSRSSKSRLTVICKQNETCPFKLVASSKGGLWMVTKLEDNHTCRLDLTRNAPRKLSSRVIADLFRKRILDVGSILKPRAMIAEILREYGIEVGYSVALRARNLAIEMVYGSHDQSFAVLPAYLEILKRFNPDTVYDLETDSDDRFMYTFVALGVCRAAFSICMRPVIAIDGTHLKGKTKGILFVAVTKDGNEQCFPLAIGVGPIENDAAWTWFMERFKRAFGDRDDLVIVSDQHVSIKNAVKAVFPTAVRRLCYYHIVKNLIRAGHHVISMFKSAAFAYREEKFLKYLSMISSSRKEVYNTLLSIGVHRWARSQCPSRRYSFMTSNAAECFNAHLLWARRLPICSLIEVVRDVIEKWFDERRAKTVLRDHILIEFAYTKLYRQVEMSHQYGVRCHNAHLYKVQKNDKSFLVDLHMRTCECGEFQLDQIPCSYAAAAIRSAVHDIYDYVDLYFKQVTLCLAYHDRVRSVPSQDKWTVSSSFKVCPSKSVPQASRPKEGRYRSAGEGSSTRSRRQQVCSRCGGTSHNRKKCTAPQQIEHSQSEALGEGQRRPKRCSICREPGHSKDKCPNRVQPQI</sequence>
<evidence type="ECO:0000259" key="5">
    <source>
        <dbReference type="SMART" id="SM00343"/>
    </source>
</evidence>
<evidence type="ECO:0000256" key="1">
    <source>
        <dbReference type="ARBA" id="ARBA00022723"/>
    </source>
</evidence>
<protein>
    <recommendedName>
        <fullName evidence="9">SWIM-type domain-containing protein</fullName>
    </recommendedName>
</protein>
<feature type="region of interest" description="Disordered" evidence="4">
    <location>
        <begin position="583"/>
        <end position="673"/>
    </location>
</feature>
<comment type="caution">
    <text evidence="7">The sequence shown here is derived from an EMBL/GenBank/DDBJ whole genome shotgun (WGS) entry which is preliminary data.</text>
</comment>
<evidence type="ECO:0008006" key="9">
    <source>
        <dbReference type="Google" id="ProtNLM"/>
    </source>
</evidence>
<dbReference type="PANTHER" id="PTHR31973">
    <property type="entry name" value="POLYPROTEIN, PUTATIVE-RELATED"/>
    <property type="match status" value="1"/>
</dbReference>
<evidence type="ECO:0000313" key="7">
    <source>
        <dbReference type="EMBL" id="KAH6756374.1"/>
    </source>
</evidence>
<dbReference type="InterPro" id="IPR018289">
    <property type="entry name" value="MULE_transposase_dom"/>
</dbReference>
<evidence type="ECO:0000256" key="3">
    <source>
        <dbReference type="ARBA" id="ARBA00022833"/>
    </source>
</evidence>
<dbReference type="Pfam" id="PF04434">
    <property type="entry name" value="SWIM"/>
    <property type="match status" value="1"/>
</dbReference>
<dbReference type="GO" id="GO:0003676">
    <property type="term" value="F:nucleic acid binding"/>
    <property type="evidence" value="ECO:0007669"/>
    <property type="project" value="InterPro"/>
</dbReference>
<keyword evidence="1" id="KW-0479">Metal-binding</keyword>
<dbReference type="AlphaFoldDB" id="A0AAD4IP03"/>
<keyword evidence="2" id="KW-0863">Zinc-finger</keyword>
<dbReference type="Proteomes" id="UP001190926">
    <property type="component" value="Unassembled WGS sequence"/>
</dbReference>
<feature type="compositionally biased region" description="Basic and acidic residues" evidence="4">
    <location>
        <begin position="657"/>
        <end position="666"/>
    </location>
</feature>
<feature type="compositionally biased region" description="Polar residues" evidence="4">
    <location>
        <begin position="603"/>
        <end position="622"/>
    </location>
</feature>
<dbReference type="SMART" id="SM00575">
    <property type="entry name" value="ZnF_PMZ"/>
    <property type="match status" value="1"/>
</dbReference>
<evidence type="ECO:0000313" key="8">
    <source>
        <dbReference type="Proteomes" id="UP001190926"/>
    </source>
</evidence>
<dbReference type="EMBL" id="SDAM02029559">
    <property type="protein sequence ID" value="KAH6756374.1"/>
    <property type="molecule type" value="Genomic_DNA"/>
</dbReference>
<evidence type="ECO:0000256" key="2">
    <source>
        <dbReference type="ARBA" id="ARBA00022771"/>
    </source>
</evidence>
<dbReference type="PANTHER" id="PTHR31973:SF187">
    <property type="entry name" value="MUTATOR TRANSPOSASE MUDRA PROTEIN"/>
    <property type="match status" value="1"/>
</dbReference>
<accession>A0AAD4IP03</accession>
<keyword evidence="3" id="KW-0862">Zinc</keyword>
<feature type="domain" description="Zinc finger PMZ-type" evidence="6">
    <location>
        <begin position="515"/>
        <end position="542"/>
    </location>
</feature>
<dbReference type="InterPro" id="IPR001878">
    <property type="entry name" value="Znf_CCHC"/>
</dbReference>
<feature type="domain" description="CCHC-type" evidence="5">
    <location>
        <begin position="651"/>
        <end position="667"/>
    </location>
</feature>
<dbReference type="Pfam" id="PF10551">
    <property type="entry name" value="MULE"/>
    <property type="match status" value="1"/>
</dbReference>